<dbReference type="Proteomes" id="UP000624404">
    <property type="component" value="Unassembled WGS sequence"/>
</dbReference>
<dbReference type="GO" id="GO:0008408">
    <property type="term" value="F:3'-5' exonuclease activity"/>
    <property type="evidence" value="ECO:0007669"/>
    <property type="project" value="InterPro"/>
</dbReference>
<evidence type="ECO:0000259" key="1">
    <source>
        <dbReference type="SMART" id="SM00474"/>
    </source>
</evidence>
<dbReference type="SMART" id="SM00474">
    <property type="entry name" value="35EXOc"/>
    <property type="match status" value="1"/>
</dbReference>
<reference evidence="2" key="1">
    <citation type="submission" date="2020-10" db="EMBL/GenBank/DDBJ databases">
        <authorList>
            <person name="Kusch S."/>
        </authorList>
    </citation>
    <scope>NUCLEOTIDE SEQUENCE</scope>
    <source>
        <strain evidence="2">SwB9</strain>
    </source>
</reference>
<accession>A0A8H2W300</accession>
<dbReference type="InterPro" id="IPR002562">
    <property type="entry name" value="3'-5'_exonuclease_dom"/>
</dbReference>
<dbReference type="EMBL" id="CAJHIA010000034">
    <property type="protein sequence ID" value="CAD6450294.1"/>
    <property type="molecule type" value="Genomic_DNA"/>
</dbReference>
<keyword evidence="3" id="KW-1185">Reference proteome</keyword>
<feature type="domain" description="3'-5' exonuclease" evidence="1">
    <location>
        <begin position="113"/>
        <end position="319"/>
    </location>
</feature>
<dbReference type="GO" id="GO:0003676">
    <property type="term" value="F:nucleic acid binding"/>
    <property type="evidence" value="ECO:0007669"/>
    <property type="project" value="InterPro"/>
</dbReference>
<gene>
    <name evidence="2" type="ORF">SCLTRI_LOCUS9343</name>
</gene>
<name>A0A8H2W300_9HELO</name>
<dbReference type="GO" id="GO:0006139">
    <property type="term" value="P:nucleobase-containing compound metabolic process"/>
    <property type="evidence" value="ECO:0007669"/>
    <property type="project" value="InterPro"/>
</dbReference>
<evidence type="ECO:0000313" key="2">
    <source>
        <dbReference type="EMBL" id="CAD6450294.1"/>
    </source>
</evidence>
<dbReference type="SUPFAM" id="SSF53098">
    <property type="entry name" value="Ribonuclease H-like"/>
    <property type="match status" value="1"/>
</dbReference>
<protein>
    <submittedName>
        <fullName evidence="2">4c111411-b7ca-45eb-8981-c8c69ee728d4-CDS</fullName>
    </submittedName>
</protein>
<dbReference type="OrthoDB" id="26838at2759"/>
<dbReference type="InterPro" id="IPR036397">
    <property type="entry name" value="RNaseH_sf"/>
</dbReference>
<dbReference type="PANTHER" id="PTHR43040:SF1">
    <property type="entry name" value="RIBONUCLEASE D"/>
    <property type="match status" value="1"/>
</dbReference>
<proteinExistence type="predicted"/>
<dbReference type="PANTHER" id="PTHR43040">
    <property type="entry name" value="RIBONUCLEASE D"/>
    <property type="match status" value="1"/>
</dbReference>
<dbReference type="Pfam" id="PF01612">
    <property type="entry name" value="DNA_pol_A_exo1"/>
    <property type="match status" value="1"/>
</dbReference>
<comment type="caution">
    <text evidence="2">The sequence shown here is derived from an EMBL/GenBank/DDBJ whole genome shotgun (WGS) entry which is preliminary data.</text>
</comment>
<dbReference type="InterPro" id="IPR012337">
    <property type="entry name" value="RNaseH-like_sf"/>
</dbReference>
<dbReference type="Gene3D" id="3.30.420.10">
    <property type="entry name" value="Ribonuclease H-like superfamily/Ribonuclease H"/>
    <property type="match status" value="1"/>
</dbReference>
<evidence type="ECO:0000313" key="3">
    <source>
        <dbReference type="Proteomes" id="UP000624404"/>
    </source>
</evidence>
<sequence length="359" mass="40559">MRKVFWRGNHTIKSTFQFFRVYPKWGSLSQYSTKPRKGFLGKIHSLLSRLTARRQDEGHISKNMAQGKSDHFHERSTAKTLPEASSILHTIMHNIESLATEIGGMDVDTAPAISLTDTPKAIIKLIDLLARSDLPTAPPSIYIDLEGIQIGRNGSISIIQVYFLPTKESFLVDVHTLREQTFSTPNKSGVTLKSILESQLIPKVIFDVRNDSDALYSHFGIKLGGVIDLQLLELATRSYGRDFLCGLAKCMERDLMQTPEELKVRGAIKQRGIEIFAPEKGGRYEVFNDRPLDPAIVDYCVQDVQLLPELWEVYNAKLSKLHKRWVTKIEQETKARILLSQSAGYIGEGRHKARAPSLW</sequence>
<dbReference type="AlphaFoldDB" id="A0A8H2W300"/>
<organism evidence="2 3">
    <name type="scientific">Sclerotinia trifoliorum</name>
    <dbReference type="NCBI Taxonomy" id="28548"/>
    <lineage>
        <taxon>Eukaryota</taxon>
        <taxon>Fungi</taxon>
        <taxon>Dikarya</taxon>
        <taxon>Ascomycota</taxon>
        <taxon>Pezizomycotina</taxon>
        <taxon>Leotiomycetes</taxon>
        <taxon>Helotiales</taxon>
        <taxon>Sclerotiniaceae</taxon>
        <taxon>Sclerotinia</taxon>
    </lineage>
</organism>